<evidence type="ECO:0000313" key="2">
    <source>
        <dbReference type="Proteomes" id="UP001428290"/>
    </source>
</evidence>
<sequence>MLDQLKQWWHLRRVHKSAMETINSHRGFSGKGWDVSPTMTPESRLAIAEAVQTWLHAELPSTATPNGIAQYRVTLGYAHMDGTHRTYLGQEPLPMFERLDATTAIAQIHAHILAADWTTMPTLTTLEVYLLSYGDVLKPFLDAEAQRR</sequence>
<gene>
    <name evidence="1" type="ORF">Hgul01_05205</name>
</gene>
<proteinExistence type="predicted"/>
<comment type="caution">
    <text evidence="1">The sequence shown here is derived from an EMBL/GenBank/DDBJ whole genome shotgun (WGS) entry which is preliminary data.</text>
</comment>
<dbReference type="Proteomes" id="UP001428290">
    <property type="component" value="Unassembled WGS sequence"/>
</dbReference>
<keyword evidence="2" id="KW-1185">Reference proteome</keyword>
<protein>
    <submittedName>
        <fullName evidence="1">Uncharacterized protein</fullName>
    </submittedName>
</protein>
<evidence type="ECO:0000313" key="1">
    <source>
        <dbReference type="EMBL" id="GAA5531380.1"/>
    </source>
</evidence>
<dbReference type="EMBL" id="BAABRU010000047">
    <property type="protein sequence ID" value="GAA5531380.1"/>
    <property type="molecule type" value="Genomic_DNA"/>
</dbReference>
<reference evidence="1 2" key="1">
    <citation type="submission" date="2024-02" db="EMBL/GenBank/DDBJ databases">
        <title>Herpetosiphon gulosus NBRC 112829.</title>
        <authorList>
            <person name="Ichikawa N."/>
            <person name="Katano-Makiyama Y."/>
            <person name="Hidaka K."/>
        </authorList>
    </citation>
    <scope>NUCLEOTIDE SEQUENCE [LARGE SCALE GENOMIC DNA]</scope>
    <source>
        <strain evidence="1 2">NBRC 112829</strain>
    </source>
</reference>
<accession>A0ABP9X7L2</accession>
<name>A0ABP9X7L2_9CHLR</name>
<organism evidence="1 2">
    <name type="scientific">Herpetosiphon gulosus</name>
    <dbReference type="NCBI Taxonomy" id="1973496"/>
    <lineage>
        <taxon>Bacteria</taxon>
        <taxon>Bacillati</taxon>
        <taxon>Chloroflexota</taxon>
        <taxon>Chloroflexia</taxon>
        <taxon>Herpetosiphonales</taxon>
        <taxon>Herpetosiphonaceae</taxon>
        <taxon>Herpetosiphon</taxon>
    </lineage>
</organism>
<dbReference type="RefSeq" id="WP_345724937.1">
    <property type="nucleotide sequence ID" value="NZ_BAABRU010000047.1"/>
</dbReference>